<reference evidence="2 3" key="1">
    <citation type="submission" date="2018-11" db="EMBL/GenBank/DDBJ databases">
        <authorList>
            <consortium name="Pathogen Informatics"/>
        </authorList>
    </citation>
    <scope>NUCLEOTIDE SEQUENCE [LARGE SCALE GENOMIC DNA]</scope>
</reference>
<evidence type="ECO:0000313" key="3">
    <source>
        <dbReference type="Proteomes" id="UP000050761"/>
    </source>
</evidence>
<evidence type="ECO:0000313" key="2">
    <source>
        <dbReference type="EMBL" id="VDO37481.1"/>
    </source>
</evidence>
<accession>A0A183FBN7</accession>
<keyword evidence="3" id="KW-1185">Reference proteome</keyword>
<name>A0A183FBN7_HELPZ</name>
<reference evidence="4" key="2">
    <citation type="submission" date="2019-09" db="UniProtKB">
        <authorList>
            <consortium name="WormBaseParasite"/>
        </authorList>
    </citation>
    <scope>IDENTIFICATION</scope>
</reference>
<organism evidence="3 4">
    <name type="scientific">Heligmosomoides polygyrus</name>
    <name type="common">Parasitic roundworm</name>
    <dbReference type="NCBI Taxonomy" id="6339"/>
    <lineage>
        <taxon>Eukaryota</taxon>
        <taxon>Metazoa</taxon>
        <taxon>Ecdysozoa</taxon>
        <taxon>Nematoda</taxon>
        <taxon>Chromadorea</taxon>
        <taxon>Rhabditida</taxon>
        <taxon>Rhabditina</taxon>
        <taxon>Rhabditomorpha</taxon>
        <taxon>Strongyloidea</taxon>
        <taxon>Heligmosomidae</taxon>
        <taxon>Heligmosomoides</taxon>
    </lineage>
</organism>
<dbReference type="Proteomes" id="UP000050761">
    <property type="component" value="Unassembled WGS sequence"/>
</dbReference>
<evidence type="ECO:0000256" key="1">
    <source>
        <dbReference type="SAM" id="MobiDB-lite"/>
    </source>
</evidence>
<feature type="region of interest" description="Disordered" evidence="1">
    <location>
        <begin position="28"/>
        <end position="68"/>
    </location>
</feature>
<dbReference type="EMBL" id="UZAH01010753">
    <property type="protein sequence ID" value="VDO37481.1"/>
    <property type="molecule type" value="Genomic_DNA"/>
</dbReference>
<accession>A0A3P7UQM4</accession>
<sequence length="186" mass="20550">MFSSASSANRGSELTALTLDDAADGLMAGNRRVERDGQGTALEAEDGFRDYHSHQQSGIDEPNAKSEPDWERIQARYYGGDGPCALVVCDMCRRGQRSTCRTEDLPHAATCFGRIPGIVAEDPEREEAIIWICGEDTTHGVDEESLGLLGYRRLRETDGAGGVAADFREQELVVHCFIDWEFTYAR</sequence>
<gene>
    <name evidence="2" type="ORF">HPBE_LOCUS3580</name>
</gene>
<dbReference type="AlphaFoldDB" id="A0A183FBN7"/>
<protein>
    <submittedName>
        <fullName evidence="4">CXXC-type domain-containing protein</fullName>
    </submittedName>
</protein>
<evidence type="ECO:0000313" key="4">
    <source>
        <dbReference type="WBParaSite" id="HPBE_0000357901-mRNA-1"/>
    </source>
</evidence>
<proteinExistence type="predicted"/>
<dbReference type="WBParaSite" id="HPBE_0000357901-mRNA-1">
    <property type="protein sequence ID" value="HPBE_0000357901-mRNA-1"/>
    <property type="gene ID" value="HPBE_0000357901"/>
</dbReference>